<organism evidence="4 5">
    <name type="scientific">Pseudopithomyces chartarum</name>
    <dbReference type="NCBI Taxonomy" id="1892770"/>
    <lineage>
        <taxon>Eukaryota</taxon>
        <taxon>Fungi</taxon>
        <taxon>Dikarya</taxon>
        <taxon>Ascomycota</taxon>
        <taxon>Pezizomycotina</taxon>
        <taxon>Dothideomycetes</taxon>
        <taxon>Pleosporomycetidae</taxon>
        <taxon>Pleosporales</taxon>
        <taxon>Massarineae</taxon>
        <taxon>Didymosphaeriaceae</taxon>
        <taxon>Pseudopithomyces</taxon>
    </lineage>
</organism>
<reference evidence="4 5" key="1">
    <citation type="submission" date="2021-02" db="EMBL/GenBank/DDBJ databases">
        <title>Genome assembly of Pseudopithomyces chartarum.</title>
        <authorList>
            <person name="Jauregui R."/>
            <person name="Singh J."/>
            <person name="Voisey C."/>
        </authorList>
    </citation>
    <scope>NUCLEOTIDE SEQUENCE [LARGE SCALE GENOMIC DNA]</scope>
    <source>
        <strain evidence="4 5">AGR01</strain>
    </source>
</reference>
<dbReference type="PANTHER" id="PTHR43433:SF5">
    <property type="entry name" value="AB HYDROLASE-1 DOMAIN-CONTAINING PROTEIN"/>
    <property type="match status" value="1"/>
</dbReference>
<keyword evidence="5" id="KW-1185">Reference proteome</keyword>
<dbReference type="Pfam" id="PF00561">
    <property type="entry name" value="Abhydrolase_1"/>
    <property type="match status" value="1"/>
</dbReference>
<dbReference type="InterPro" id="IPR050471">
    <property type="entry name" value="AB_hydrolase"/>
</dbReference>
<feature type="domain" description="AB hydrolase-1" evidence="3">
    <location>
        <begin position="38"/>
        <end position="181"/>
    </location>
</feature>
<name>A0AAN6LXV9_9PLEO</name>
<dbReference type="PANTHER" id="PTHR43433">
    <property type="entry name" value="HYDROLASE, ALPHA/BETA FOLD FAMILY PROTEIN"/>
    <property type="match status" value="1"/>
</dbReference>
<accession>A0AAN6LXV9</accession>
<comment type="similarity">
    <text evidence="1">Belongs to the peptidase S33 family.</text>
</comment>
<evidence type="ECO:0000259" key="3">
    <source>
        <dbReference type="Pfam" id="PF00561"/>
    </source>
</evidence>
<dbReference type="GO" id="GO:0008233">
    <property type="term" value="F:peptidase activity"/>
    <property type="evidence" value="ECO:0007669"/>
    <property type="project" value="InterPro"/>
</dbReference>
<evidence type="ECO:0000256" key="1">
    <source>
        <dbReference type="ARBA" id="ARBA00010088"/>
    </source>
</evidence>
<dbReference type="GO" id="GO:0006508">
    <property type="term" value="P:proteolysis"/>
    <property type="evidence" value="ECO:0007669"/>
    <property type="project" value="InterPro"/>
</dbReference>
<dbReference type="SUPFAM" id="SSF53474">
    <property type="entry name" value="alpha/beta-Hydrolases"/>
    <property type="match status" value="1"/>
</dbReference>
<dbReference type="InterPro" id="IPR000073">
    <property type="entry name" value="AB_hydrolase_1"/>
</dbReference>
<dbReference type="InterPro" id="IPR002410">
    <property type="entry name" value="Peptidase_S33"/>
</dbReference>
<sequence length="332" mass="37501">MTITKVTEGRVPFHAPNVEKHCETWYKIIGDLESGVVPLITLHGGPGVGHEYLSPLADLHTQYGIPVIFYDQIGCGHSTRLPEKKGDENFWSVELFIKELDNLIDHLGLRLGERKFDILGQSWGGMLGGVYAARNPAGLRKVVLADAPASIPLMMEGVNELVKRLPENVRKDLEECTRDEDFSSEKYKKASRTNSIARLATPATIHITKTHDSLYTMVAREVYRYIDKRGDTITYKFDPCLINHPEEDPLTVYHVWMHQTRITSQWSSTLLDRQDAAERWAADKKPMVGLLLWQGELDGKEVVVRFVGYEKRAEGFVIEHTGRFAKKSGVVG</sequence>
<comment type="caution">
    <text evidence="4">The sequence shown here is derived from an EMBL/GenBank/DDBJ whole genome shotgun (WGS) entry which is preliminary data.</text>
</comment>
<dbReference type="Proteomes" id="UP001280581">
    <property type="component" value="Unassembled WGS sequence"/>
</dbReference>
<keyword evidence="2" id="KW-0378">Hydrolase</keyword>
<protein>
    <recommendedName>
        <fullName evidence="3">AB hydrolase-1 domain-containing protein</fullName>
    </recommendedName>
</protein>
<dbReference type="PRINTS" id="PR00793">
    <property type="entry name" value="PROAMNOPTASE"/>
</dbReference>
<evidence type="ECO:0000256" key="2">
    <source>
        <dbReference type="ARBA" id="ARBA00022801"/>
    </source>
</evidence>
<dbReference type="EMBL" id="WVTA01000005">
    <property type="protein sequence ID" value="KAK3209783.1"/>
    <property type="molecule type" value="Genomic_DNA"/>
</dbReference>
<gene>
    <name evidence="4" type="ORF">GRF29_44g658215</name>
</gene>
<dbReference type="Gene3D" id="3.40.50.1820">
    <property type="entry name" value="alpha/beta hydrolase"/>
    <property type="match status" value="1"/>
</dbReference>
<dbReference type="AlphaFoldDB" id="A0AAN6LXV9"/>
<evidence type="ECO:0000313" key="4">
    <source>
        <dbReference type="EMBL" id="KAK3209783.1"/>
    </source>
</evidence>
<proteinExistence type="inferred from homology"/>
<dbReference type="InterPro" id="IPR029058">
    <property type="entry name" value="AB_hydrolase_fold"/>
</dbReference>
<evidence type="ECO:0000313" key="5">
    <source>
        <dbReference type="Proteomes" id="UP001280581"/>
    </source>
</evidence>